<dbReference type="VEuPathDB" id="PlasmoDB:PGAL8A_00071500"/>
<evidence type="ECO:0000313" key="2">
    <source>
        <dbReference type="Proteomes" id="UP000220797"/>
    </source>
</evidence>
<dbReference type="PANTHER" id="PTHR14659:SF1">
    <property type="entry name" value="ALPHA- AND GAMMA-ADAPTIN-BINDING PROTEIN P34"/>
    <property type="match status" value="1"/>
</dbReference>
<dbReference type="OrthoDB" id="392392at2759"/>
<evidence type="ECO:0000313" key="1">
    <source>
        <dbReference type="EMBL" id="CRG93011.1"/>
    </source>
</evidence>
<name>A0A1J1GL14_PLAGA</name>
<dbReference type="Proteomes" id="UP000220797">
    <property type="component" value="Unassembled WGS sequence"/>
</dbReference>
<sequence length="433" mass="52029">MNDIPHIIVLSHNKGNVKSFLEHLKDKFEFLEYYENSDYYRITFDHKNINTENNYFIFKNEAKIRIINKYYSADVIISSCIVKTKKKKDHEEKESEVDIKIEKEIDVKKILYECIIFLFDNFSKEEKILINENPFRNYDDDCVEYIKDSLNGKMIKNENFDFSNLYKDIGIKIAIFPLSLQECNNEIINFFSEYFIECLYINYELETLNKNIEQKSSKIYFCDKLKEKKRNIHEDYYEEDNERLVEALHCHMWKNLEIKKKNTITHNLVDIENKIDKIKEDTDNGKDMKENRNDIDDENIKNDRIIKSKDNIKNNNNINNIGEIKYDENVKNDRIIKNKDNIKNNNNINNIGEIKYDENVKKENNVNDEKNINNNDKGEDKNTDLFLQNFNQIIEKIRLVKQENKNCSDSVRRKKAEELIFELQKYFCDIDDE</sequence>
<dbReference type="EMBL" id="CVMV01000004">
    <property type="protein sequence ID" value="CRG93011.1"/>
    <property type="molecule type" value="Genomic_DNA"/>
</dbReference>
<dbReference type="InterPro" id="IPR019341">
    <property type="entry name" value="Alpha/Gamma-adaptin-bd_p34"/>
</dbReference>
<comment type="caution">
    <text evidence="1">The sequence shown here is derived from an EMBL/GenBank/DDBJ whole genome shotgun (WGS) entry which is preliminary data.</text>
</comment>
<accession>A0A1J1GL14</accession>
<protein>
    <submittedName>
        <fullName evidence="1">Uncharacterized protein</fullName>
    </submittedName>
</protein>
<reference evidence="1" key="1">
    <citation type="submission" date="2015-04" db="EMBL/GenBank/DDBJ databases">
        <authorList>
            <consortium name="Pathogen Informatics"/>
        </authorList>
    </citation>
    <scope>NUCLEOTIDE SEQUENCE [LARGE SCALE GENOMIC DNA]</scope>
    <source>
        <strain evidence="1">8A</strain>
    </source>
</reference>
<dbReference type="OMA" id="YFIECLY"/>
<proteinExistence type="predicted"/>
<dbReference type="RefSeq" id="XP_028525833.1">
    <property type="nucleotide sequence ID" value="XM_028674745.1"/>
</dbReference>
<dbReference type="GeneID" id="39729240"/>
<organism evidence="1 2">
    <name type="scientific">Plasmodium gallinaceum</name>
    <dbReference type="NCBI Taxonomy" id="5849"/>
    <lineage>
        <taxon>Eukaryota</taxon>
        <taxon>Sar</taxon>
        <taxon>Alveolata</taxon>
        <taxon>Apicomplexa</taxon>
        <taxon>Aconoidasida</taxon>
        <taxon>Haemosporida</taxon>
        <taxon>Plasmodiidae</taxon>
        <taxon>Plasmodium</taxon>
        <taxon>Plasmodium (Haemamoeba)</taxon>
    </lineage>
</organism>
<dbReference type="AlphaFoldDB" id="A0A1J1GL14"/>
<gene>
    <name evidence="1" type="ORF">PGAL8A_00071500</name>
</gene>
<keyword evidence="2" id="KW-1185">Reference proteome</keyword>
<dbReference type="PANTHER" id="PTHR14659">
    <property type="entry name" value="ALPHA- AND GAMMA-ADAPTIN-BINDING PROTEIN P34"/>
    <property type="match status" value="1"/>
</dbReference>
<dbReference type="Pfam" id="PF10199">
    <property type="entry name" value="Adaptin_binding"/>
    <property type="match status" value="1"/>
</dbReference>